<name>A0ABS8MFX3_9FLAO</name>
<keyword evidence="3" id="KW-1185">Reference proteome</keyword>
<dbReference type="Gene3D" id="1.25.40.750">
    <property type="entry name" value="Domain of unknown function DUF5071"/>
    <property type="match status" value="1"/>
</dbReference>
<protein>
    <submittedName>
        <fullName evidence="2">DUF5071 domain-containing protein</fullName>
    </submittedName>
</protein>
<reference evidence="2" key="1">
    <citation type="submission" date="2021-11" db="EMBL/GenBank/DDBJ databases">
        <title>Description of novel Flavobacterium species.</title>
        <authorList>
            <person name="Saticioglu I.B."/>
            <person name="Ay H."/>
            <person name="Altun S."/>
            <person name="Duman M."/>
        </authorList>
    </citation>
    <scope>NUCLEOTIDE SEQUENCE</scope>
    <source>
        <strain evidence="2">F-30</strain>
    </source>
</reference>
<accession>A0ABS8MFX3</accession>
<evidence type="ECO:0000313" key="3">
    <source>
        <dbReference type="Proteomes" id="UP001430679"/>
    </source>
</evidence>
<dbReference type="InterPro" id="IPR038692">
    <property type="entry name" value="Cthe_2751_sf"/>
</dbReference>
<dbReference type="InterPro" id="IPR031837">
    <property type="entry name" value="DUF5071"/>
</dbReference>
<dbReference type="RefSeq" id="WP_230036250.1">
    <property type="nucleotide sequence ID" value="NZ_JAJJMM010000001.1"/>
</dbReference>
<dbReference type="Proteomes" id="UP001430679">
    <property type="component" value="Unassembled WGS sequence"/>
</dbReference>
<sequence>MDIKSLIPKDKFDLETVEKLKQHSFGDIEPIIPDLLEWLQDMNWPVGQPIAAFLLPFSEKIAPETVKILKGKDEMWKYWILVTFGKNIKNKWVVQEITRIAENPTQDEIDHELNVIAHEINQ</sequence>
<dbReference type="Pfam" id="PF16804">
    <property type="entry name" value="DUF5071"/>
    <property type="match status" value="1"/>
</dbReference>
<evidence type="ECO:0000259" key="1">
    <source>
        <dbReference type="Pfam" id="PF16804"/>
    </source>
</evidence>
<evidence type="ECO:0000313" key="2">
    <source>
        <dbReference type="EMBL" id="MCC9063802.1"/>
    </source>
</evidence>
<dbReference type="EMBL" id="JAJJMM010000001">
    <property type="protein sequence ID" value="MCC9063802.1"/>
    <property type="molecule type" value="Genomic_DNA"/>
</dbReference>
<gene>
    <name evidence="2" type="ORF">LNP81_12470</name>
</gene>
<organism evidence="2 3">
    <name type="scientific">Flavobacterium piscisymbiosum</name>
    <dbReference type="NCBI Taxonomy" id="2893753"/>
    <lineage>
        <taxon>Bacteria</taxon>
        <taxon>Pseudomonadati</taxon>
        <taxon>Bacteroidota</taxon>
        <taxon>Flavobacteriia</taxon>
        <taxon>Flavobacteriales</taxon>
        <taxon>Flavobacteriaceae</taxon>
        <taxon>Flavobacterium</taxon>
    </lineage>
</organism>
<feature type="domain" description="DUF5071" evidence="1">
    <location>
        <begin position="6"/>
        <end position="120"/>
    </location>
</feature>
<comment type="caution">
    <text evidence="2">The sequence shown here is derived from an EMBL/GenBank/DDBJ whole genome shotgun (WGS) entry which is preliminary data.</text>
</comment>
<dbReference type="CDD" id="cd11743">
    <property type="entry name" value="Cthe_2751_like"/>
    <property type="match status" value="1"/>
</dbReference>
<proteinExistence type="predicted"/>